<dbReference type="RefSeq" id="WP_176789656.1">
    <property type="nucleotide sequence ID" value="NZ_JABXWR010000002.1"/>
</dbReference>
<name>A0A7K4HRU0_9EURY</name>
<evidence type="ECO:0000256" key="7">
    <source>
        <dbReference type="ARBA" id="ARBA00023235"/>
    </source>
</evidence>
<evidence type="ECO:0000256" key="5">
    <source>
        <dbReference type="ARBA" id="ARBA00023110"/>
    </source>
</evidence>
<evidence type="ECO:0000313" key="12">
    <source>
        <dbReference type="Proteomes" id="UP000570823"/>
    </source>
</evidence>
<comment type="similarity">
    <text evidence="3 9">Belongs to the FKBP-type PPIase family.</text>
</comment>
<evidence type="ECO:0000256" key="2">
    <source>
        <dbReference type="ARBA" id="ARBA00004496"/>
    </source>
</evidence>
<dbReference type="GO" id="GO:0042026">
    <property type="term" value="P:protein refolding"/>
    <property type="evidence" value="ECO:0007669"/>
    <property type="project" value="UniProtKB-ARBA"/>
</dbReference>
<feature type="domain" description="PPIase FKBP-type" evidence="10">
    <location>
        <begin position="7"/>
        <end position="87"/>
    </location>
</feature>
<keyword evidence="4" id="KW-0963">Cytoplasm</keyword>
<evidence type="ECO:0000256" key="9">
    <source>
        <dbReference type="RuleBase" id="RU003915"/>
    </source>
</evidence>
<reference evidence="11 12" key="1">
    <citation type="submission" date="2020-06" db="EMBL/GenBank/DDBJ databases">
        <title>Methanofollis fontis sp. nov., a methanogen isolated from marine sediments near a cold seep at Four-Way Closure Ridge offshore southwestern Taiwan.</title>
        <authorList>
            <person name="Chen S.-C."/>
            <person name="Teng N.-H."/>
            <person name="Lin Y.-S."/>
            <person name="Lai M.-C."/>
            <person name="Chen H.-H."/>
            <person name="Wang C.-C."/>
        </authorList>
    </citation>
    <scope>NUCLEOTIDE SEQUENCE [LARGE SCALE GENOMIC DNA]</scope>
    <source>
        <strain evidence="11 12">DSM 2702</strain>
    </source>
</reference>
<dbReference type="GO" id="GO:0003755">
    <property type="term" value="F:peptidyl-prolyl cis-trans isomerase activity"/>
    <property type="evidence" value="ECO:0007669"/>
    <property type="project" value="UniProtKB-UniRule"/>
</dbReference>
<dbReference type="Proteomes" id="UP000570823">
    <property type="component" value="Unassembled WGS sequence"/>
</dbReference>
<dbReference type="EC" id="5.2.1.8" evidence="9"/>
<dbReference type="OrthoDB" id="8615at2157"/>
<keyword evidence="6" id="KW-0143">Chaperone</keyword>
<dbReference type="EMBL" id="JABXWR010000002">
    <property type="protein sequence ID" value="NVO67959.1"/>
    <property type="molecule type" value="Genomic_DNA"/>
</dbReference>
<evidence type="ECO:0000256" key="8">
    <source>
        <dbReference type="PROSITE-ProRule" id="PRU00277"/>
    </source>
</evidence>
<dbReference type="GO" id="GO:0005737">
    <property type="term" value="C:cytoplasm"/>
    <property type="evidence" value="ECO:0007669"/>
    <property type="project" value="UniProtKB-SubCell"/>
</dbReference>
<organism evidence="11 12">
    <name type="scientific">Methanofollis tationis</name>
    <dbReference type="NCBI Taxonomy" id="81417"/>
    <lineage>
        <taxon>Archaea</taxon>
        <taxon>Methanobacteriati</taxon>
        <taxon>Methanobacteriota</taxon>
        <taxon>Stenosarchaea group</taxon>
        <taxon>Methanomicrobia</taxon>
        <taxon>Methanomicrobiales</taxon>
        <taxon>Methanomicrobiaceae</taxon>
        <taxon>Methanofollis</taxon>
    </lineage>
</organism>
<keyword evidence="12" id="KW-1185">Reference proteome</keyword>
<accession>A0A7K4HRU0</accession>
<comment type="subcellular location">
    <subcellularLocation>
        <location evidence="2">Cytoplasm</location>
    </subcellularLocation>
</comment>
<evidence type="ECO:0000313" key="11">
    <source>
        <dbReference type="EMBL" id="NVO67959.1"/>
    </source>
</evidence>
<sequence>MIKAAQGSTVLLHYTGTLEDGTEFDSSRGGDPLQFTVGGGEVIPGFEEAVVGMAQGETKTFTIPADEAYGPRRDDLVMQVARDQFPPEIDFAVGQQYPVEVNEGQVVLVTVAALDDETVTLDANHPLAGKDLTFAVEVVTVA</sequence>
<dbReference type="Pfam" id="PF00254">
    <property type="entry name" value="FKBP_C"/>
    <property type="match status" value="1"/>
</dbReference>
<keyword evidence="5 8" id="KW-0697">Rotamase</keyword>
<keyword evidence="7 8" id="KW-0413">Isomerase</keyword>
<dbReference type="PANTHER" id="PTHR47861:SF3">
    <property type="entry name" value="FKBP-TYPE PEPTIDYL-PROLYL CIS-TRANS ISOMERASE SLYD"/>
    <property type="match status" value="1"/>
</dbReference>
<dbReference type="Gene3D" id="3.10.50.40">
    <property type="match status" value="1"/>
</dbReference>
<dbReference type="PANTHER" id="PTHR47861">
    <property type="entry name" value="FKBP-TYPE PEPTIDYL-PROLYL CIS-TRANS ISOMERASE SLYD"/>
    <property type="match status" value="1"/>
</dbReference>
<dbReference type="InterPro" id="IPR046357">
    <property type="entry name" value="PPIase_dom_sf"/>
</dbReference>
<proteinExistence type="inferred from homology"/>
<dbReference type="AlphaFoldDB" id="A0A7K4HRU0"/>
<dbReference type="PROSITE" id="PS50059">
    <property type="entry name" value="FKBP_PPIASE"/>
    <property type="match status" value="1"/>
</dbReference>
<evidence type="ECO:0000256" key="3">
    <source>
        <dbReference type="ARBA" id="ARBA00006577"/>
    </source>
</evidence>
<comment type="catalytic activity">
    <reaction evidence="1 8 9">
        <text>[protein]-peptidylproline (omega=180) = [protein]-peptidylproline (omega=0)</text>
        <dbReference type="Rhea" id="RHEA:16237"/>
        <dbReference type="Rhea" id="RHEA-COMP:10747"/>
        <dbReference type="Rhea" id="RHEA-COMP:10748"/>
        <dbReference type="ChEBI" id="CHEBI:83833"/>
        <dbReference type="ChEBI" id="CHEBI:83834"/>
        <dbReference type="EC" id="5.2.1.8"/>
    </reaction>
</comment>
<gene>
    <name evidence="11" type="ORF">HWN36_11745</name>
</gene>
<evidence type="ECO:0000256" key="6">
    <source>
        <dbReference type="ARBA" id="ARBA00023186"/>
    </source>
</evidence>
<dbReference type="SUPFAM" id="SSF54534">
    <property type="entry name" value="FKBP-like"/>
    <property type="match status" value="1"/>
</dbReference>
<evidence type="ECO:0000256" key="4">
    <source>
        <dbReference type="ARBA" id="ARBA00022490"/>
    </source>
</evidence>
<evidence type="ECO:0000259" key="10">
    <source>
        <dbReference type="PROSITE" id="PS50059"/>
    </source>
</evidence>
<protein>
    <recommendedName>
        <fullName evidence="9">Peptidyl-prolyl cis-trans isomerase</fullName>
        <ecNumber evidence="9">5.2.1.8</ecNumber>
    </recommendedName>
</protein>
<evidence type="ECO:0000256" key="1">
    <source>
        <dbReference type="ARBA" id="ARBA00000971"/>
    </source>
</evidence>
<dbReference type="InterPro" id="IPR001179">
    <property type="entry name" value="PPIase_FKBP_dom"/>
</dbReference>
<comment type="caution">
    <text evidence="11">The sequence shown here is derived from an EMBL/GenBank/DDBJ whole genome shotgun (WGS) entry which is preliminary data.</text>
</comment>